<dbReference type="GO" id="GO:0016757">
    <property type="term" value="F:glycosyltransferase activity"/>
    <property type="evidence" value="ECO:0007669"/>
    <property type="project" value="InterPro"/>
</dbReference>
<name>A0A934NB23_9FLAO</name>
<evidence type="ECO:0000259" key="1">
    <source>
        <dbReference type="Pfam" id="PF00534"/>
    </source>
</evidence>
<dbReference type="EMBL" id="JAEHJZ010000001">
    <property type="protein sequence ID" value="MBJ7879165.1"/>
    <property type="molecule type" value="Genomic_DNA"/>
</dbReference>
<feature type="domain" description="Glycosyl transferase family 1" evidence="1">
    <location>
        <begin position="170"/>
        <end position="323"/>
    </location>
</feature>
<proteinExistence type="predicted"/>
<dbReference type="PANTHER" id="PTHR45947">
    <property type="entry name" value="SULFOQUINOVOSYL TRANSFERASE SQD2"/>
    <property type="match status" value="1"/>
</dbReference>
<comment type="caution">
    <text evidence="2">The sequence shown here is derived from an EMBL/GenBank/DDBJ whole genome shotgun (WGS) entry which is preliminary data.</text>
</comment>
<dbReference type="RefSeq" id="WP_199596612.1">
    <property type="nucleotide sequence ID" value="NZ_JAEHJZ010000001.1"/>
</dbReference>
<dbReference type="PANTHER" id="PTHR45947:SF14">
    <property type="entry name" value="SLL1723 PROTEIN"/>
    <property type="match status" value="1"/>
</dbReference>
<dbReference type="InterPro" id="IPR001296">
    <property type="entry name" value="Glyco_trans_1"/>
</dbReference>
<dbReference type="Proteomes" id="UP000662373">
    <property type="component" value="Unassembled WGS sequence"/>
</dbReference>
<dbReference type="InterPro" id="IPR050194">
    <property type="entry name" value="Glycosyltransferase_grp1"/>
</dbReference>
<dbReference type="Gene3D" id="3.40.50.2000">
    <property type="entry name" value="Glycogen Phosphorylase B"/>
    <property type="match status" value="2"/>
</dbReference>
<evidence type="ECO:0000313" key="2">
    <source>
        <dbReference type="EMBL" id="MBJ7879165.1"/>
    </source>
</evidence>
<organism evidence="2 3">
    <name type="scientific">Gelidibacter salicanalis</name>
    <dbReference type="NCBI Taxonomy" id="291193"/>
    <lineage>
        <taxon>Bacteria</taxon>
        <taxon>Pseudomonadati</taxon>
        <taxon>Bacteroidota</taxon>
        <taxon>Flavobacteriia</taxon>
        <taxon>Flavobacteriales</taxon>
        <taxon>Flavobacteriaceae</taxon>
        <taxon>Gelidibacter</taxon>
    </lineage>
</organism>
<dbReference type="SUPFAM" id="SSF53756">
    <property type="entry name" value="UDP-Glycosyltransferase/glycogen phosphorylase"/>
    <property type="match status" value="1"/>
</dbReference>
<reference evidence="2 3" key="1">
    <citation type="submission" date="2020-09" db="EMBL/GenBank/DDBJ databases">
        <title>Draft genome of Gelidibacter salicanalis PAMC21136.</title>
        <authorList>
            <person name="Park H."/>
        </authorList>
    </citation>
    <scope>NUCLEOTIDE SEQUENCE [LARGE SCALE GENOMIC DNA]</scope>
    <source>
        <strain evidence="2 3">PAMC21136</strain>
    </source>
</reference>
<sequence>MKEIIYFLPDTDAGVTSIVRNLLKYRPESNLHYKVIFTRQLEREAVYIEDQFNVDEQIVFSYSKYENLYTVSKRLKAHISNSEAILVSNDGLELHMVQLLKLPNPLVYILHGDFKYYYGLVDHNQGVIDQYIAYSQFTEKQLYTKMDANNHDKIKLLYYPVPETKLQQDPNKKTDVLFVGSFNERKGVQFLHQIYKSIQNTISNVNLALVGSGELDAQLRAQFSSEANVVFKGQLKNDDVVQEMHNAKVLLFPSLSEGLPNVVVEAMKAKCVPVCSNIDSGIPDLIDDNITGFRVPVGDIRLFSESAIILLKNEDVREKIALNGFGKACQMFQPYQNAEAYETLIVSTKPQLKVYRTKALGGFLNRPYLPNKVVTFIRKLNISPKL</sequence>
<dbReference type="CDD" id="cd03801">
    <property type="entry name" value="GT4_PimA-like"/>
    <property type="match status" value="1"/>
</dbReference>
<protein>
    <submittedName>
        <fullName evidence="2">Glycosyltransferase family 4 protein</fullName>
    </submittedName>
</protein>
<evidence type="ECO:0000313" key="3">
    <source>
        <dbReference type="Proteomes" id="UP000662373"/>
    </source>
</evidence>
<gene>
    <name evidence="2" type="ORF">JEM65_00640</name>
</gene>
<dbReference type="Pfam" id="PF00534">
    <property type="entry name" value="Glycos_transf_1"/>
    <property type="match status" value="1"/>
</dbReference>
<accession>A0A934NB23</accession>
<dbReference type="AlphaFoldDB" id="A0A934NB23"/>
<keyword evidence="3" id="KW-1185">Reference proteome</keyword>